<dbReference type="EMBL" id="JBHSGO010000039">
    <property type="protein sequence ID" value="MFC4665437.1"/>
    <property type="molecule type" value="Genomic_DNA"/>
</dbReference>
<dbReference type="InterPro" id="IPR046090">
    <property type="entry name" value="DUF6108"/>
</dbReference>
<accession>A0ABV9K5Y3</accession>
<evidence type="ECO:0000256" key="1">
    <source>
        <dbReference type="SAM" id="Phobius"/>
    </source>
</evidence>
<dbReference type="RefSeq" id="WP_380077561.1">
    <property type="nucleotide sequence ID" value="NZ_JBHSGO010000039.1"/>
</dbReference>
<sequence length="169" mass="19497">MNWNISNQMTTHHNRIWIFFISILLLALAPSMMCAQKKKPIHLESEITLWNLRKATNATFAQLGREPLRDFGSDYCRTLYLKKVKDSQLKKILAAITKDRELARVVREIIDGGILVSGYYIFSTSPATPRTKMYLIYSRNIEENSLYLIVLCGANDTEELAEQLRINAR</sequence>
<evidence type="ECO:0000313" key="2">
    <source>
        <dbReference type="EMBL" id="MFC4665437.1"/>
    </source>
</evidence>
<keyword evidence="1" id="KW-0472">Membrane</keyword>
<proteinExistence type="predicted"/>
<protein>
    <recommendedName>
        <fullName evidence="4">DUF4252 domain-containing protein</fullName>
    </recommendedName>
</protein>
<feature type="transmembrane region" description="Helical" evidence="1">
    <location>
        <begin position="16"/>
        <end position="35"/>
    </location>
</feature>
<name>A0ABV9K5Y3_9PORP</name>
<organism evidence="2 3">
    <name type="scientific">Falsiporphyromonas endometrii</name>
    <dbReference type="NCBI Taxonomy" id="1387297"/>
    <lineage>
        <taxon>Bacteria</taxon>
        <taxon>Pseudomonadati</taxon>
        <taxon>Bacteroidota</taxon>
        <taxon>Bacteroidia</taxon>
        <taxon>Bacteroidales</taxon>
        <taxon>Porphyromonadaceae</taxon>
        <taxon>Falsiporphyromonas</taxon>
    </lineage>
</organism>
<keyword evidence="3" id="KW-1185">Reference proteome</keyword>
<keyword evidence="1" id="KW-1133">Transmembrane helix</keyword>
<comment type="caution">
    <text evidence="2">The sequence shown here is derived from an EMBL/GenBank/DDBJ whole genome shotgun (WGS) entry which is preliminary data.</text>
</comment>
<dbReference type="Pfam" id="PF19603">
    <property type="entry name" value="DUF6108"/>
    <property type="match status" value="1"/>
</dbReference>
<gene>
    <name evidence="2" type="ORF">ACFO3G_02235</name>
</gene>
<keyword evidence="1" id="KW-0812">Transmembrane</keyword>
<dbReference type="Proteomes" id="UP001596020">
    <property type="component" value="Unassembled WGS sequence"/>
</dbReference>
<reference evidence="3" key="1">
    <citation type="journal article" date="2019" name="Int. J. Syst. Evol. Microbiol.">
        <title>The Global Catalogue of Microorganisms (GCM) 10K type strain sequencing project: providing services to taxonomists for standard genome sequencing and annotation.</title>
        <authorList>
            <consortium name="The Broad Institute Genomics Platform"/>
            <consortium name="The Broad Institute Genome Sequencing Center for Infectious Disease"/>
            <person name="Wu L."/>
            <person name="Ma J."/>
        </authorList>
    </citation>
    <scope>NUCLEOTIDE SEQUENCE [LARGE SCALE GENOMIC DNA]</scope>
    <source>
        <strain evidence="3">CGMCC 4.7357</strain>
    </source>
</reference>
<evidence type="ECO:0008006" key="4">
    <source>
        <dbReference type="Google" id="ProtNLM"/>
    </source>
</evidence>
<evidence type="ECO:0000313" key="3">
    <source>
        <dbReference type="Proteomes" id="UP001596020"/>
    </source>
</evidence>